<gene>
    <name evidence="2" type="ORF">SNE40_005614</name>
</gene>
<accession>A0AAN8Q072</accession>
<dbReference type="Proteomes" id="UP001347796">
    <property type="component" value="Unassembled WGS sequence"/>
</dbReference>
<feature type="coiled-coil region" evidence="1">
    <location>
        <begin position="752"/>
        <end position="779"/>
    </location>
</feature>
<evidence type="ECO:0000256" key="1">
    <source>
        <dbReference type="SAM" id="Coils"/>
    </source>
</evidence>
<keyword evidence="1" id="KW-0175">Coiled coil</keyword>
<comment type="caution">
    <text evidence="2">The sequence shown here is derived from an EMBL/GenBank/DDBJ whole genome shotgun (WGS) entry which is preliminary data.</text>
</comment>
<sequence>MNERVFQCGARFIHIYRQTDDTRIPKCVISSSEEIKQWCTGSADLNWFLLCCCKNGVYRVDDIAIKRVLSDNSTNSSEVSNKDDVFNQLLQDSSTELIQLTTLPHNVYKLTEKDKVWHDETSSTTFIKTYLDFVIIITKSINRFYVNFYKIENFKPEEKRRNISPEIQFEYPVKTHTIFLSTQQADCMVDLEKIKNKTSVYIITSQNFNDRSCESAISLPHELFIALFNKQCEPLTSPVMIFCRDDGCIFFSILKTDVLRNTATNLFCEIDSSIVAINYMNVTYCENNTIESKTDILYNADSDKELPALVLLSSSGKVLLFMVIKSKKCWYSSHISGHVLSACVCDRTYLYHSNGQFIYKTKFYFIESNNRIENESTLLHDVRVKEMYINKINTLQDEQVFLECQTVKNTIISLPVVNSTLPRVSSNLKDILHGIEENHQKLTDISLHQKHLNNTIQQINLAANIVYNTSGKLVQADSRHSTILSCEIKIQPILKGTSQRYSLNVNVTNQSKIKFSSDWSLLINLSFSNKLKVESHSVNLIHGLETNKSIQVKVPVTSQIKDVQLLMVLKPMLKSDSHLLNPIELCIPLYQCELNILDFLLSDEHYNGGTLEDYNGIFCENDETRVPESKIYTSHLLVSGSQLKSVIFFNKTNHEIAPDSILRFILNSNQDVVWDIKDGSCKLRDDNGHMISLSVNLKPQPDTTNTSTIDKDYVVNLHSDNCSLLAGVRAAVLQNLKICSSRNLSLIKPSDRHHHTKQFEEVKLNIEELQLKLNENSKEENIKEMYIIYEKLRKAQL</sequence>
<reference evidence="2 3" key="1">
    <citation type="submission" date="2024-01" db="EMBL/GenBank/DDBJ databases">
        <title>The genome of the rayed Mediterranean limpet Patella caerulea (Linnaeus, 1758).</title>
        <authorList>
            <person name="Anh-Thu Weber A."/>
            <person name="Halstead-Nussloch G."/>
        </authorList>
    </citation>
    <scope>NUCLEOTIDE SEQUENCE [LARGE SCALE GENOMIC DNA]</scope>
    <source>
        <strain evidence="2">AATW-2023a</strain>
        <tissue evidence="2">Whole specimen</tissue>
    </source>
</reference>
<evidence type="ECO:0000313" key="3">
    <source>
        <dbReference type="Proteomes" id="UP001347796"/>
    </source>
</evidence>
<evidence type="ECO:0000313" key="2">
    <source>
        <dbReference type="EMBL" id="KAK6187634.1"/>
    </source>
</evidence>
<dbReference type="AlphaFoldDB" id="A0AAN8Q072"/>
<proteinExistence type="predicted"/>
<organism evidence="2 3">
    <name type="scientific">Patella caerulea</name>
    <name type="common">Rayed Mediterranean limpet</name>
    <dbReference type="NCBI Taxonomy" id="87958"/>
    <lineage>
        <taxon>Eukaryota</taxon>
        <taxon>Metazoa</taxon>
        <taxon>Spiralia</taxon>
        <taxon>Lophotrochozoa</taxon>
        <taxon>Mollusca</taxon>
        <taxon>Gastropoda</taxon>
        <taxon>Patellogastropoda</taxon>
        <taxon>Patelloidea</taxon>
        <taxon>Patellidae</taxon>
        <taxon>Patella</taxon>
    </lineage>
</organism>
<protein>
    <submittedName>
        <fullName evidence="2">Uncharacterized protein</fullName>
    </submittedName>
</protein>
<dbReference type="EMBL" id="JAZGQO010000004">
    <property type="protein sequence ID" value="KAK6187634.1"/>
    <property type="molecule type" value="Genomic_DNA"/>
</dbReference>
<name>A0AAN8Q072_PATCE</name>
<keyword evidence="3" id="KW-1185">Reference proteome</keyword>